<dbReference type="InterPro" id="IPR008979">
    <property type="entry name" value="Galactose-bd-like_sf"/>
</dbReference>
<dbReference type="PROSITE" id="PS50853">
    <property type="entry name" value="FN3"/>
    <property type="match status" value="2"/>
</dbReference>
<dbReference type="EMBL" id="CP071091">
    <property type="protein sequence ID" value="QSQ15625.1"/>
    <property type="molecule type" value="Genomic_DNA"/>
</dbReference>
<dbReference type="Gene3D" id="2.120.10.30">
    <property type="entry name" value="TolB, C-terminal domain"/>
    <property type="match status" value="2"/>
</dbReference>
<dbReference type="Gene3D" id="2.60.40.4070">
    <property type="match status" value="2"/>
</dbReference>
<dbReference type="PANTHER" id="PTHR35902">
    <property type="entry name" value="S-LAYER DOMAIN-LIKE PROTEIN-RELATED"/>
    <property type="match status" value="1"/>
</dbReference>
<feature type="domain" description="Fibronectin type-III" evidence="1">
    <location>
        <begin position="3885"/>
        <end position="3979"/>
    </location>
</feature>
<dbReference type="InterPro" id="IPR003961">
    <property type="entry name" value="FN3_dom"/>
</dbReference>
<dbReference type="InterPro" id="IPR013783">
    <property type="entry name" value="Ig-like_fold"/>
</dbReference>
<dbReference type="InterPro" id="IPR025965">
    <property type="entry name" value="FlgD/Vpr_Ig-like"/>
</dbReference>
<protein>
    <submittedName>
        <fullName evidence="2">Ig-like domain repeat protein</fullName>
    </submittedName>
</protein>
<dbReference type="InterPro" id="IPR022038">
    <property type="entry name" value="Ig-like_bact"/>
</dbReference>
<dbReference type="InterPro" id="IPR011635">
    <property type="entry name" value="CARDB"/>
</dbReference>
<dbReference type="SUPFAM" id="SSF49785">
    <property type="entry name" value="Galactose-binding domain-like"/>
    <property type="match status" value="1"/>
</dbReference>
<organism evidence="2 3">
    <name type="scientific">Myxococcus landrumensis</name>
    <dbReference type="NCBI Taxonomy" id="2813577"/>
    <lineage>
        <taxon>Bacteria</taxon>
        <taxon>Pseudomonadati</taxon>
        <taxon>Myxococcota</taxon>
        <taxon>Myxococcia</taxon>
        <taxon>Myxococcales</taxon>
        <taxon>Cystobacterineae</taxon>
        <taxon>Myxococcaceae</taxon>
        <taxon>Myxococcus</taxon>
    </lineage>
</organism>
<dbReference type="Gene3D" id="1.50.10.20">
    <property type="match status" value="1"/>
</dbReference>
<dbReference type="Pfam" id="PF13860">
    <property type="entry name" value="FlgD_ig"/>
    <property type="match status" value="2"/>
</dbReference>
<proteinExistence type="predicted"/>
<reference evidence="2 3" key="1">
    <citation type="submission" date="2021-02" db="EMBL/GenBank/DDBJ databases">
        <title>De Novo genome assembly of isolated myxobacteria.</title>
        <authorList>
            <person name="Stevens D.C."/>
        </authorList>
    </citation>
    <scope>NUCLEOTIDE SEQUENCE [LARGE SCALE GENOMIC DNA]</scope>
    <source>
        <strain evidence="2 3">SCHIC003</strain>
    </source>
</reference>
<evidence type="ECO:0000259" key="1">
    <source>
        <dbReference type="PROSITE" id="PS50853"/>
    </source>
</evidence>
<dbReference type="Gene3D" id="2.60.40.10">
    <property type="entry name" value="Immunoglobulins"/>
    <property type="match status" value="11"/>
</dbReference>
<keyword evidence="3" id="KW-1185">Reference proteome</keyword>
<evidence type="ECO:0000313" key="3">
    <source>
        <dbReference type="Proteomes" id="UP000663090"/>
    </source>
</evidence>
<dbReference type="SUPFAM" id="SSF49265">
    <property type="entry name" value="Fibronectin type III"/>
    <property type="match status" value="2"/>
</dbReference>
<dbReference type="SMART" id="SM00060">
    <property type="entry name" value="FN3"/>
    <property type="match status" value="4"/>
</dbReference>
<name>A0ABX7NDD3_9BACT</name>
<dbReference type="Pfam" id="PF12245">
    <property type="entry name" value="Big_3_2"/>
    <property type="match status" value="1"/>
</dbReference>
<accession>A0ABX7NDD3</accession>
<dbReference type="Proteomes" id="UP000663090">
    <property type="component" value="Chromosome"/>
</dbReference>
<dbReference type="CDD" id="cd00688">
    <property type="entry name" value="ISOPREN_C2_like"/>
    <property type="match status" value="1"/>
</dbReference>
<dbReference type="Pfam" id="PF07705">
    <property type="entry name" value="CARDB"/>
    <property type="match status" value="3"/>
</dbReference>
<dbReference type="InterPro" id="IPR036116">
    <property type="entry name" value="FN3_sf"/>
</dbReference>
<dbReference type="InterPro" id="IPR011042">
    <property type="entry name" value="6-blade_b-propeller_TolB-like"/>
</dbReference>
<feature type="domain" description="Fibronectin type-III" evidence="1">
    <location>
        <begin position="3104"/>
        <end position="3197"/>
    </location>
</feature>
<evidence type="ECO:0000313" key="2">
    <source>
        <dbReference type="EMBL" id="QSQ15625.1"/>
    </source>
</evidence>
<dbReference type="InterPro" id="IPR008930">
    <property type="entry name" value="Terpenoid_cyclase/PrenylTrfase"/>
</dbReference>
<gene>
    <name evidence="2" type="ORF">JY572_06055</name>
</gene>
<dbReference type="SUPFAM" id="SSF48239">
    <property type="entry name" value="Terpenoid cyclases/Protein prenyltransferases"/>
    <property type="match status" value="1"/>
</dbReference>
<sequence>MLRIRGVGFGLGVLLCMGATLPVRAYGSEHVSAYQHDGTPYGVASGIAPRVRVAKTFYLTHEDAYDFLVVLPTFNVDLGQDVAGLHTPVRNDVQGVGLPVFNRAGEFGSAGQLKAYIDLRALSPDAQGTTVDAATALLVHEVAHQWTGHVRYRLAGESQLRSDLLGRDAAHWSFFFDSDASVLYGSDWGPDSPGTFSALKSQTRYSDLDLYLMGFLSPLEVGPLTLLAPEGTSPNQPTDLPPPAGTRIRATAQTLSVADIIRAENDRMPAMSRAQKGFRAAFVLLTPPGVPATTTQVQFVDALRKNFEQRFFFLTKGRGVFETDLVETPPGQVAETPGVQLGLNYLLAQQKPAGAWGQGPTSVRETHQVLDALRLFYSDPRAPDAVTRGGSHLAGLMLSDADSVARRALALRDASAQTAAQLAALRGHQGGAGLVPGYEPSTLDSILVGQAVRLAGAVPAGLDPLTPYLLGQQNEDGGWPMVKGGPSRFEVTSFVMEHLSTLSRTPEITTAAGKALAWLRAQRRPSGLYWEDRESIRATAWALFALSSWRQLGAEEARQSSMAVLSRQRTDGSWDGSPLDSALALRALRIALAPNLSLVDSDLQLSSATATEGETVLATVRFFNTGYVSATNVLVRAFDSMGRPMGEGQRVASVAAGERGQVVLRLDTSGSRGSSRVFVRVDASNELDESSEADNGASQPLFVSEPPEGVDLFVHAGSVTATPSKLARLPSAVKVTADVGNLGGTASSEVEVQVRLGSLVLARTRRAIGPRAHELLSWNVTVSTLPPDSAITVLVDALEEQVESREGNNSLSTPLERVQGVDVSVASLTVNATVDQGRDATIQYQVANFGTVLASVTPLIEIQGQGGNVIASLTGATLQVPAGSQVFAQAVWRASVSGAMRAVVRVTHPEDLDSSNDSSFSPFEVTASGLANLHAVGNALSITPSRPLETKSATAQATVRNSGVGATSSFSVDWYLGNPLEGGTRVFHESQPPLAAGTSRAVTATFTVPQDSPKALFLVLDAEDGVSEFDEDDNQVLLALQPIPIADLVVASADILPQPAFPQEGSTVAVSVSVLNAGGQVAESVTVQLLLGVPGLEDVALGEQVIASIPEGARREASFTWDTTGVKGNVRLVAHINRGGTTPEGRSDNNRAEKGVVVQDAKLALSEPFFSPNGDGVKDTTEVVYRLDASAPVSVRVLDDAGKEVRTLEAVSAQAGSLTWDGRSQRGRIVPDGTYRLMVTSPKAEGQAVVGTLVAVVDTNRYPIEKSEVASREMESLESYVEPLYYTKPFAAMPDESGVVFYARDPSTQKYGIYFQPLGGAEAKRLTREDWAGNYSGQLAISGDGRLAVFASSTQDTSGSGLRTLTTLRLSDGQIDHVVTDTRASDVEVLLSDEVKPVLSADGTVLFFASRKMDAAWEFSYRIESIQTNGTNRRVLAEHELAEMSLSPDGRSLAFVTKAGALYRIGVDGTGLKQLLPDSTISKGLYPDGRDSRIHGSVDLRHGWLPDGDAIVYVEAGPMRYVRTDCSEGCENIYESSSAAVKAVDVYSKAIRPIYEAPMGSRDFIADLAALHVNPLSGSVFFRSYLGNSEDAWIQWVTGLRQTKLFAEHKLEGGRFSPGGSFVHGYMFMGNGPALYRAISTRANLTARLSATRKPGASTIGFTGTAADANFESLEVGVRPYRAATPFVAISRGAAPVVRASLGNWTPPGPGLYEVQLLVRDKAGNVRTRRTTVGFSDRPVVANLTREPEYFSPNSDGVLDEVSIHYTVTASASIEFRVINATGEVVRRMARTHTAEGDHSLVWDGRDDNGNVAADGRYTLAVEGNELEVTLDTTPPLLALNLGNVNAEPKFVETIPTTTRLESVQVMTGDVSLKAQDATLVGWTLELARSDGMAGFDEWLSGKDEATGLKVALAEFEGRAVRLRARDLAGNEAVTTPQRFDEQLYITEVGTAFERERYWLLPGRVVYRMLGKNAVEMPTSVGLIPYAGPKKYALLLDDSVSRSWAGFSIAYRIPGDQEWRVDHSNVAFVGDSLVVWDTELIGAISEFEVRAQDSDGRMFTRRIRFGQEGSPVRLDACAMIRGKEEALLVASFDGPSYSDNSRLQPGALWTLESLDGTGELISLPVLGGLATGSTSRYFAETLSTATMKGCLYRTGFSAMRENGKPLLATGEVNLCVVQLTSQGGGVMANESFRRGGLRSLEIFVGGGGDRGPIARMGAFDSLSPTVPLDLTRFSSGQELVVTARGVLEDGTFVSTRLDGIPERLQNVDACHDEARVRIPPSGLTLSPPARNGMAPLCSVHQPRFTASITGAIATGHSFSTLAVDLNSPRGAGTYHPIISGFTPGSGSLEAQYSVDASALPEGVYWPLATATWSNGEKSAASSTPLIVDRTPAVALITHPAGGARVCRQDQREPNGAIRHYIDVAGQFSDAHLETIDLFARVAGGAWTQHATKTFNPLIATSVQGHLGRVDVTNLGADVELLVSARDASGSSWCATPVPVDLAGVVSVNSLVALPAIVSPDLDQVHDTTEISFTLTEPALVSVSAWKDRVKQGTIAESSFGEGPASLTWNGRLVDGSQLPDGDYRLVVHAVDGCGASAEQATMVRVDTLPPTARLDTPEQDAAVGAVMVVTGESSDVSFLRYELAVGQGAAPTEFTPVLVRTAPASGILGTVPTGTLPEGEHILRLTVEDQAGHVRQVSRRFVRQPAGRLIAASVTPALISPNAPTGDGIQDAATLEMVLAAPSSVRLQLVDGTGALVKQLQAATPTAQGSTTLVLGPAALAGVADGMYFVLVELLDTGDSVRLPLTLDTVLPVVALGQPLSGSSRRASVLVEGSVSDLHLEEWKVEHVRPGGATTLVGTGVTQLSGALAQLEGLEEGAHRVRVTARDGAGNTRTLEVPFTVDVTPPQVAFKSPLQGAFLSGLRGQVGVSGSAVDSGLATVQLRMIRGAQEKLLFTGASLPAEGAFLSWAVDQEGNGPVELVLSAEDAAGNRAESRIEVTLDSAVPVARVVSPRSAALGSDKSIQGTATDENLTEWTLALASSGSGQAWREVASSSRPVTTGLLTTLAPLPVDGAYRARLTVKDRAGNEASDEADFFVDTQPPEPPLSLVATQQRPHDVSLTWTPSLSVDVVAHEVLRASPGAEWVRLATVEAPSATYLDTAVADGTWRYVVRAVDGAGNISEVSPEAVVELDSTPPLAAIRTPTPDAIVRGQVEISGTAFSATDFKEYRLSIGEGASPSSWRVLVQSPVAVPGGRLADLDSGALRQGTLYTLRLEAEDFTGNTAEVRVGVRVDNEPPASPVLMTASAQGANVALQWQAVSASDLLGYVLFRDGAVANAPEGSSLEDLRPYALTATQYTNAQVPDGVHGYHLVAIDQAGNISPPSNTLSVTVETRAPSARIASPSPLARLRGATRLLAHSEDGDVASVQLQARSSPMAEFAPLGAPVTRAPFEATLASDVPPGRIVELRAVATDTQGNTDASPVTTHVLREAIPSRPVLSARVDAADVHLSWETDAVQAGVAGFDVRLPEGSVLPYQGKPAGTVSASSGTAFDQARAYDGSSSTYWSAGSEPEKHWQVVFAEPVMLETVSVWTQAQTTARVLGLVDGFWIEVAPPLTAPSWGGYATVNVTAPLEVTGLRLDFTNAPFGTITLYEVIPGLRRLTRGNTFTLWSNVGTHTYSLEAVGFGGTSSEASTATVRIYRPTLEAPTSPTADATVVMAGRNAAANSVVELMSDATVVATTTADASGAFTFATVPLQPETNLFEARATDAAGNRSMRSETVEVVRIPRPQATVALTLDGVAQSTVSLSFAISGDMAWLSGFALLRDSGQGYVEVATAETDARTFVDTQVRNGTHSYQVVPINLAHLRGSPSNAVQASVSVTPPPAPAMVSVSPLPEGGALEVQWQSGGGGVAYRVERALGATGPFEVVPTHAETSATRLEDVGLANGALYRYRVMTLDAQGNTSVPVEASGTPADVLAPGAPRFTFPTTAGTPVTLAQSSTRVEGVAEAGTVVTLFRNGVPSADTATGKLELEATPDVLSTAPQGDVDVSSNGRYLAYLGVVEGQSRIVVEEVGGGVVGSVENPFTDDLSQAVPSPDGEFVALNGYAPDLGLSVVYVARVATGTMWRVGASLQVSANLPVWSRDSRQLVVLVRGGAEYLKRVDVERQVEEDFPLPNCEYTKAHVLTSRGTGLVLCWTNSSRDEISEVDWSTQSLVRRFVAESIEQPLVVSPDASRVIAWARSELGLGLHGVPLSTAQATLLSDQYVDENSVAFSPDGHYLAAISQNGDVSIGTDGPLEVVGHVEPGSGWLGWSLQRGLVWARQDVVTRLKLLGRFQFDGVSLSPGATHFGAVSSDVSLNVSEPAAPIEVRLDGQGLPDLLAEVILVPDVISVGEQALARVTVRNVGGAAAPAHDVSVGVRSPDGALRALPLLRMGPLATQTSVTTEVPLPLEGLTGALVLEVGVDPQALVSDANRDNNQVRHPFVLATSSVPGVAIGLDAPTVEVEGQRLATVTVTNPGLPLTGEVRVELVGSDGGVARVVEPPEVLTSLPTGQSRTFTRTVAVGSLLAGSYEVRATLWVSGATQSVAQSSLTVLPEEAVALAMATSRTRYLSGEEAEVLADVTSTSRNSELEGTDLRVMLRTSTGTLVEQRHVPLPRLLPGAVEHPSVRFSTAALSPGAYHVTGEVVLGARSLVQAQTSFVIEGRPRISGVVSIVGQAVPQPLIRVGQVATTNVVLENQGTASAPESVVSLVVTRPDGSLFTAAAWPLGQLVPGTQWSRQLALATTDWSLGLHGLTLVIESSAGTAEVLSRLPLMILDGRAPRLSLVTPTNGMFVRGVVNAHVRALDDASGVRAVRVAVDGAEPVEAAPVSGNALEGVWSKSVTLVSEGPHTLVFSAVDLAGNDGRVLASLDNPLTVTVIRDTVAPVLTVSGVPGESPVHGPVVPVFSAQDDHLATVVATLDGEPFTSGTPISTDGVYELHVVATDKAGNTKQVQRRFTIDTLPPRIVLGGVAEGAIVNHDVTPTMSVSDLHLEPTPPVVTLNGQTFTLGTLVSNEGSYELRASARDVAGHLTEASLSFAVDKTPPEIQVTGVSQGAAAASFTIHFTATDAHLDANTLGATLDGLPFTSGGTVNTEGPHSIQVSVLDRAGNSRVVTLSFSVVTETSDPLMPTFRYAACGLQDLLVYGDAQVVGPGLTTPASVAANSLAYVGERSLVSGDLVGGYSAVVEEGTLVGSLYYGEGYAIGEYASVQGAVHLVTPTPTPCWCGYDVMANLLQASSNNDNVRLSSLPGSSTWWVGGSFELNGAHVVLPSGRYYADHLRLTGGATLSVEPGARVLIFVNNNVLVEGGSTLGAPPAATHPLTIVSGASKYAGQSVRVDNAADASLAVYSPEADLLLSGSTTLYGALMGKTVELSGTQRLVLKPGPQASPPSLHCQ</sequence>
<dbReference type="SUPFAM" id="SSF82171">
    <property type="entry name" value="DPP6 N-terminal domain-like"/>
    <property type="match status" value="2"/>
</dbReference>
<dbReference type="RefSeq" id="WP_206717321.1">
    <property type="nucleotide sequence ID" value="NZ_CP071091.1"/>
</dbReference>